<comment type="similarity">
    <text evidence="4">Belongs to the metallo-dependent hydrolases superfamily. MTA/SAH deaminase family.</text>
</comment>
<keyword evidence="3 4" id="KW-0862">Zinc</keyword>
<protein>
    <recommendedName>
        <fullName evidence="4">5-methylthioadenosine/S-adenosylhomocysteine deaminase</fullName>
        <shortName evidence="4">MTA/SAH deaminase</shortName>
        <ecNumber evidence="4">3.5.4.28</ecNumber>
        <ecNumber evidence="4">3.5.4.31</ecNumber>
    </recommendedName>
</protein>
<comment type="catalytic activity">
    <reaction evidence="4">
        <text>S-methyl-5'-thioadenosine + H2O + H(+) = S-methyl-5'-thioinosine + NH4(+)</text>
        <dbReference type="Rhea" id="RHEA:25025"/>
        <dbReference type="ChEBI" id="CHEBI:15377"/>
        <dbReference type="ChEBI" id="CHEBI:15378"/>
        <dbReference type="ChEBI" id="CHEBI:17509"/>
        <dbReference type="ChEBI" id="CHEBI:28938"/>
        <dbReference type="ChEBI" id="CHEBI:48595"/>
        <dbReference type="EC" id="3.5.4.31"/>
    </reaction>
</comment>
<feature type="domain" description="Amidohydrolase-related" evidence="5">
    <location>
        <begin position="58"/>
        <end position="406"/>
    </location>
</feature>
<proteinExistence type="inferred from homology"/>
<evidence type="ECO:0000313" key="7">
    <source>
        <dbReference type="Proteomes" id="UP000551878"/>
    </source>
</evidence>
<feature type="binding site" evidence="4">
    <location>
        <position position="304"/>
    </location>
    <ligand>
        <name>Zn(2+)</name>
        <dbReference type="ChEBI" id="CHEBI:29105"/>
    </ligand>
</feature>
<sequence length="435" mass="48595">MKTRFRNGQFLTSPSEGEFFRGDMIVEDGVITSFQSMDKFNHNEQSLCDKEVDLEGKLVLPGFVNTHGHLGGSLLRGVGDDLPLKEWLETKMWPNEARLTQEDIQLGAKVAIAEMIKSGTTTFVDMYHLHMHDVCGIVEKTGIRAALGRGMIGLCSKEEQEMKLQAAIELYERWHKKDDDRIRILLMPHSPYTCPPEFLKRIVEEARKRGIMLHTHLSETRAEVTEHVEKYGQTPAMHLDELGFFEQPTLAAHGVHLTDSEQQLLADRQVSLSHNPVSNAKLGSGIAPIRKLMDAGVIVSLGTDSVASNNNLDMLEELRFANLLQKAYHEKATELTAGEALAMATENGGKALQWNVGRLQPGMKADFITMSTNTTRHAPAFSERLISHIVYSSQSADILDTYVAGEPLMRDRKLLTIDEEAVLKAIHAMKEKTPD</sequence>
<dbReference type="InterPro" id="IPR032466">
    <property type="entry name" value="Metal_Hydrolase"/>
</dbReference>
<dbReference type="FunFam" id="3.20.20.140:FF:000014">
    <property type="entry name" value="5-methylthioadenosine/S-adenosylhomocysteine deaminase"/>
    <property type="match status" value="1"/>
</dbReference>
<comment type="cofactor">
    <cofactor evidence="4">
        <name>Zn(2+)</name>
        <dbReference type="ChEBI" id="CHEBI:29105"/>
    </cofactor>
    <text evidence="4">Binds 1 zinc ion per subunit.</text>
</comment>
<evidence type="ECO:0000256" key="1">
    <source>
        <dbReference type="ARBA" id="ARBA00022723"/>
    </source>
</evidence>
<feature type="binding site" evidence="4">
    <location>
        <position position="69"/>
    </location>
    <ligand>
        <name>Zn(2+)</name>
        <dbReference type="ChEBI" id="CHEBI:29105"/>
    </ligand>
</feature>
<feature type="binding site" evidence="4">
    <location>
        <position position="96"/>
    </location>
    <ligand>
        <name>substrate</name>
    </ligand>
</feature>
<evidence type="ECO:0000256" key="2">
    <source>
        <dbReference type="ARBA" id="ARBA00022801"/>
    </source>
</evidence>
<dbReference type="EMBL" id="JACHHB010000007">
    <property type="protein sequence ID" value="MBB5173584.1"/>
    <property type="molecule type" value="Genomic_DNA"/>
</dbReference>
<feature type="binding site" evidence="4">
    <location>
        <position position="304"/>
    </location>
    <ligand>
        <name>substrate</name>
    </ligand>
</feature>
<dbReference type="Gene3D" id="2.30.40.10">
    <property type="entry name" value="Urease, subunit C, domain 1"/>
    <property type="match status" value="1"/>
</dbReference>
<comment type="catalytic activity">
    <reaction evidence="4">
        <text>S-adenosyl-L-homocysteine + H2O + H(+) = S-inosyl-L-homocysteine + NH4(+)</text>
        <dbReference type="Rhea" id="RHEA:20716"/>
        <dbReference type="ChEBI" id="CHEBI:15377"/>
        <dbReference type="ChEBI" id="CHEBI:15378"/>
        <dbReference type="ChEBI" id="CHEBI:28938"/>
        <dbReference type="ChEBI" id="CHEBI:57856"/>
        <dbReference type="ChEBI" id="CHEBI:57985"/>
        <dbReference type="EC" id="3.5.4.28"/>
    </reaction>
</comment>
<dbReference type="InterPro" id="IPR050287">
    <property type="entry name" value="MTA/SAH_deaminase"/>
</dbReference>
<dbReference type="CDD" id="cd01298">
    <property type="entry name" value="ATZ_TRZ_like"/>
    <property type="match status" value="1"/>
</dbReference>
<evidence type="ECO:0000259" key="5">
    <source>
        <dbReference type="Pfam" id="PF01979"/>
    </source>
</evidence>
<name>A0A840QQD5_9BACI</name>
<dbReference type="Pfam" id="PF01979">
    <property type="entry name" value="Amidohydro_1"/>
    <property type="match status" value="1"/>
</dbReference>
<organism evidence="6 7">
    <name type="scientific">Texcoconibacillus texcoconensis</name>
    <dbReference type="NCBI Taxonomy" id="1095777"/>
    <lineage>
        <taxon>Bacteria</taxon>
        <taxon>Bacillati</taxon>
        <taxon>Bacillota</taxon>
        <taxon>Bacilli</taxon>
        <taxon>Bacillales</taxon>
        <taxon>Bacillaceae</taxon>
        <taxon>Texcoconibacillus</taxon>
    </lineage>
</organism>
<feature type="binding site" evidence="4">
    <location>
        <position position="149"/>
    </location>
    <ligand>
        <name>substrate</name>
    </ligand>
</feature>
<dbReference type="InterPro" id="IPR011059">
    <property type="entry name" value="Metal-dep_hydrolase_composite"/>
</dbReference>
<accession>A0A840QQD5</accession>
<evidence type="ECO:0000256" key="4">
    <source>
        <dbReference type="HAMAP-Rule" id="MF_01281"/>
    </source>
</evidence>
<feature type="binding site" evidence="4">
    <location>
        <position position="219"/>
    </location>
    <ligand>
        <name>substrate</name>
    </ligand>
</feature>
<dbReference type="InterPro" id="IPR006680">
    <property type="entry name" value="Amidohydro-rel"/>
</dbReference>
<feature type="binding site" evidence="4">
    <location>
        <position position="189"/>
    </location>
    <ligand>
        <name>substrate</name>
    </ligand>
</feature>
<evidence type="ECO:0000256" key="3">
    <source>
        <dbReference type="ARBA" id="ARBA00022833"/>
    </source>
</evidence>
<feature type="binding site" evidence="4">
    <location>
        <position position="67"/>
    </location>
    <ligand>
        <name>Zn(2+)</name>
        <dbReference type="ChEBI" id="CHEBI:29105"/>
    </ligand>
</feature>
<dbReference type="GO" id="GO:0050270">
    <property type="term" value="F:S-adenosylhomocysteine deaminase activity"/>
    <property type="evidence" value="ECO:0007669"/>
    <property type="project" value="UniProtKB-UniRule"/>
</dbReference>
<dbReference type="RefSeq" id="WP_184664033.1">
    <property type="nucleotide sequence ID" value="NZ_JACHHB010000007.1"/>
</dbReference>
<keyword evidence="7" id="KW-1185">Reference proteome</keyword>
<dbReference type="GO" id="GO:0090614">
    <property type="term" value="F:5'-methylthioadenosine deaminase activity"/>
    <property type="evidence" value="ECO:0007669"/>
    <property type="project" value="UniProtKB-UniRule"/>
</dbReference>
<dbReference type="InterPro" id="IPR023512">
    <property type="entry name" value="Deaminase_MtaD/DadD"/>
</dbReference>
<comment type="caution">
    <text evidence="6">The sequence shown here is derived from an EMBL/GenBank/DDBJ whole genome shotgun (WGS) entry which is preliminary data.</text>
</comment>
<dbReference type="EC" id="3.5.4.31" evidence="4"/>
<feature type="binding site" evidence="4">
    <location>
        <position position="216"/>
    </location>
    <ligand>
        <name>Zn(2+)</name>
        <dbReference type="ChEBI" id="CHEBI:29105"/>
    </ligand>
</feature>
<dbReference type="Proteomes" id="UP000551878">
    <property type="component" value="Unassembled WGS sequence"/>
</dbReference>
<gene>
    <name evidence="4" type="primary">mtaD</name>
    <name evidence="6" type="ORF">HNQ41_001773</name>
</gene>
<dbReference type="SUPFAM" id="SSF51556">
    <property type="entry name" value="Metallo-dependent hydrolases"/>
    <property type="match status" value="1"/>
</dbReference>
<dbReference type="EC" id="3.5.4.28" evidence="4"/>
<evidence type="ECO:0000313" key="6">
    <source>
        <dbReference type="EMBL" id="MBB5173584.1"/>
    </source>
</evidence>
<dbReference type="GO" id="GO:0046872">
    <property type="term" value="F:metal ion binding"/>
    <property type="evidence" value="ECO:0007669"/>
    <property type="project" value="UniProtKB-KW"/>
</dbReference>
<keyword evidence="1 4" id="KW-0479">Metal-binding</keyword>
<comment type="function">
    <text evidence="4">Catalyzes the deamination of 5-methylthioadenosine and S-adenosyl-L-homocysteine into 5-methylthioinosine and S-inosyl-L-homocysteine, respectively. Is also able to deaminate adenosine.</text>
</comment>
<dbReference type="AlphaFoldDB" id="A0A840QQD5"/>
<keyword evidence="2 4" id="KW-0378">Hydrolase</keyword>
<dbReference type="Gene3D" id="3.20.20.140">
    <property type="entry name" value="Metal-dependent hydrolases"/>
    <property type="match status" value="1"/>
</dbReference>
<dbReference type="PANTHER" id="PTHR43794">
    <property type="entry name" value="AMINOHYDROLASE SSNA-RELATED"/>
    <property type="match status" value="1"/>
</dbReference>
<comment type="caution">
    <text evidence="4">Lacks conserved residue(s) required for the propagation of feature annotation.</text>
</comment>
<dbReference type="SUPFAM" id="SSF51338">
    <property type="entry name" value="Composite domain of metallo-dependent hydrolases"/>
    <property type="match status" value="1"/>
</dbReference>
<dbReference type="PANTHER" id="PTHR43794:SF11">
    <property type="entry name" value="AMIDOHYDROLASE-RELATED DOMAIN-CONTAINING PROTEIN"/>
    <property type="match status" value="1"/>
</dbReference>
<dbReference type="HAMAP" id="MF_01281">
    <property type="entry name" value="MTA_SAH_deamin"/>
    <property type="match status" value="1"/>
</dbReference>
<reference evidence="6 7" key="1">
    <citation type="submission" date="2020-08" db="EMBL/GenBank/DDBJ databases">
        <title>Genomic Encyclopedia of Type Strains, Phase IV (KMG-IV): sequencing the most valuable type-strain genomes for metagenomic binning, comparative biology and taxonomic classification.</title>
        <authorList>
            <person name="Goeker M."/>
        </authorList>
    </citation>
    <scope>NUCLEOTIDE SEQUENCE [LARGE SCALE GENOMIC DNA]</scope>
    <source>
        <strain evidence="6 7">DSM 24696</strain>
    </source>
</reference>